<name>A0ACB6ZRD8_THEGA</name>
<accession>A0ACB6ZRD8</accession>
<evidence type="ECO:0000313" key="1">
    <source>
        <dbReference type="EMBL" id="KAF9652236.1"/>
    </source>
</evidence>
<reference evidence="1" key="2">
    <citation type="journal article" date="2020" name="Nat. Commun.">
        <title>Large-scale genome sequencing of mycorrhizal fungi provides insights into the early evolution of symbiotic traits.</title>
        <authorList>
            <person name="Miyauchi S."/>
            <person name="Kiss E."/>
            <person name="Kuo A."/>
            <person name="Drula E."/>
            <person name="Kohler A."/>
            <person name="Sanchez-Garcia M."/>
            <person name="Morin E."/>
            <person name="Andreopoulos B."/>
            <person name="Barry K.W."/>
            <person name="Bonito G."/>
            <person name="Buee M."/>
            <person name="Carver A."/>
            <person name="Chen C."/>
            <person name="Cichocki N."/>
            <person name="Clum A."/>
            <person name="Culley D."/>
            <person name="Crous P.W."/>
            <person name="Fauchery L."/>
            <person name="Girlanda M."/>
            <person name="Hayes R.D."/>
            <person name="Keri Z."/>
            <person name="LaButti K."/>
            <person name="Lipzen A."/>
            <person name="Lombard V."/>
            <person name="Magnuson J."/>
            <person name="Maillard F."/>
            <person name="Murat C."/>
            <person name="Nolan M."/>
            <person name="Ohm R.A."/>
            <person name="Pangilinan J."/>
            <person name="Pereira M.F."/>
            <person name="Perotto S."/>
            <person name="Peter M."/>
            <person name="Pfister S."/>
            <person name="Riley R."/>
            <person name="Sitrit Y."/>
            <person name="Stielow J.B."/>
            <person name="Szollosi G."/>
            <person name="Zifcakova L."/>
            <person name="Stursova M."/>
            <person name="Spatafora J.W."/>
            <person name="Tedersoo L."/>
            <person name="Vaario L.M."/>
            <person name="Yamada A."/>
            <person name="Yan M."/>
            <person name="Wang P."/>
            <person name="Xu J."/>
            <person name="Bruns T."/>
            <person name="Baldrian P."/>
            <person name="Vilgalys R."/>
            <person name="Dunand C."/>
            <person name="Henrissat B."/>
            <person name="Grigoriev I.V."/>
            <person name="Hibbett D."/>
            <person name="Nagy L.G."/>
            <person name="Martin F.M."/>
        </authorList>
    </citation>
    <scope>NUCLEOTIDE SEQUENCE</scope>
    <source>
        <strain evidence="1">P2</strain>
    </source>
</reference>
<comment type="caution">
    <text evidence="1">The sequence shown here is derived from an EMBL/GenBank/DDBJ whole genome shotgun (WGS) entry which is preliminary data.</text>
</comment>
<proteinExistence type="predicted"/>
<protein>
    <submittedName>
        <fullName evidence="1">Uncharacterized protein</fullName>
    </submittedName>
</protein>
<organism evidence="1 2">
    <name type="scientific">Thelephora ganbajun</name>
    <name type="common">Ganba fungus</name>
    <dbReference type="NCBI Taxonomy" id="370292"/>
    <lineage>
        <taxon>Eukaryota</taxon>
        <taxon>Fungi</taxon>
        <taxon>Dikarya</taxon>
        <taxon>Basidiomycota</taxon>
        <taxon>Agaricomycotina</taxon>
        <taxon>Agaricomycetes</taxon>
        <taxon>Thelephorales</taxon>
        <taxon>Thelephoraceae</taxon>
        <taxon>Thelephora</taxon>
    </lineage>
</organism>
<sequence>MRTCFSFLSLITTPVKRQHEPNDIEAHTPGIPTTTLRHEKTPKCDTEFNNSTRVQESNVLLVTLSLCFTCASVAHFASLLRYTTASETACAFVVAWGGTAAQTGRLIGLLILSLELKNFKIRRREIYIFWVLLFVLLGIVFANNAIAIGTLRPVLRLRISLCYRRHFTPTGLASSLALISAELYLIIRFIFFISPKGLGWFSKLDLLGDSRVYRALSLLLLDVLTITSAAKPTNLLVDFIPFAIGAMVVLFAFDLASPNEEKEGAPSMWSCCNETRRYALHPTPAPSMASTISIRRMSNCTAQTISLPSPGFSEVDPPPAPTRSALSLRVALRNFTTQEQQNSRAVINGHKAKAESPTLPSPAAAQSPGSARSSIRRFFSMRSEHSETQSTRPSLRKGHRPHVTLVINPNEQAPDVPQLPGSPITPESGVYVTDFLRIPLPRKQSSRTKRSSASSGLTYLTPTSQKNTPSRRPSYLLSPSRSYRQSMASTPHTPIPTWEEVYRQQGLQIGPRLEIPPVPNRSDSLNRQYTSPHTPAVPSVPFIVRSPASPPPGLTKFQPITRASLLANTPPVERTSGIKGPRPLVMTSRPRSRALRGGI</sequence>
<reference evidence="1" key="1">
    <citation type="submission" date="2019-10" db="EMBL/GenBank/DDBJ databases">
        <authorList>
            <consortium name="DOE Joint Genome Institute"/>
            <person name="Kuo A."/>
            <person name="Miyauchi S."/>
            <person name="Kiss E."/>
            <person name="Drula E."/>
            <person name="Kohler A."/>
            <person name="Sanchez-Garcia M."/>
            <person name="Andreopoulos B."/>
            <person name="Barry K.W."/>
            <person name="Bonito G."/>
            <person name="Buee M."/>
            <person name="Carver A."/>
            <person name="Chen C."/>
            <person name="Cichocki N."/>
            <person name="Clum A."/>
            <person name="Culley D."/>
            <person name="Crous P.W."/>
            <person name="Fauchery L."/>
            <person name="Girlanda M."/>
            <person name="Hayes R."/>
            <person name="Keri Z."/>
            <person name="Labutti K."/>
            <person name="Lipzen A."/>
            <person name="Lombard V."/>
            <person name="Magnuson J."/>
            <person name="Maillard F."/>
            <person name="Morin E."/>
            <person name="Murat C."/>
            <person name="Nolan M."/>
            <person name="Ohm R."/>
            <person name="Pangilinan J."/>
            <person name="Pereira M."/>
            <person name="Perotto S."/>
            <person name="Peter M."/>
            <person name="Riley R."/>
            <person name="Sitrit Y."/>
            <person name="Stielow B."/>
            <person name="Szollosi G."/>
            <person name="Zifcakova L."/>
            <person name="Stursova M."/>
            <person name="Spatafora J.W."/>
            <person name="Tedersoo L."/>
            <person name="Vaario L.-M."/>
            <person name="Yamada A."/>
            <person name="Yan M."/>
            <person name="Wang P."/>
            <person name="Xu J."/>
            <person name="Bruns T."/>
            <person name="Baldrian P."/>
            <person name="Vilgalys R."/>
            <person name="Henrissat B."/>
            <person name="Grigoriev I.V."/>
            <person name="Hibbett D."/>
            <person name="Nagy L.G."/>
            <person name="Martin F.M."/>
        </authorList>
    </citation>
    <scope>NUCLEOTIDE SEQUENCE</scope>
    <source>
        <strain evidence="1">P2</strain>
    </source>
</reference>
<dbReference type="EMBL" id="MU117970">
    <property type="protein sequence ID" value="KAF9652236.1"/>
    <property type="molecule type" value="Genomic_DNA"/>
</dbReference>
<keyword evidence="2" id="KW-1185">Reference proteome</keyword>
<evidence type="ECO:0000313" key="2">
    <source>
        <dbReference type="Proteomes" id="UP000886501"/>
    </source>
</evidence>
<gene>
    <name evidence="1" type="ORF">BDM02DRAFT_3109676</name>
</gene>
<dbReference type="Proteomes" id="UP000886501">
    <property type="component" value="Unassembled WGS sequence"/>
</dbReference>